<evidence type="ECO:0000259" key="1">
    <source>
        <dbReference type="Pfam" id="PF01551"/>
    </source>
</evidence>
<accession>A0A396RMI7</accession>
<keyword evidence="3" id="KW-1185">Reference proteome</keyword>
<dbReference type="PANTHER" id="PTHR21666">
    <property type="entry name" value="PEPTIDASE-RELATED"/>
    <property type="match status" value="1"/>
</dbReference>
<dbReference type="EMBL" id="QWLV01000010">
    <property type="protein sequence ID" value="RHW16352.1"/>
    <property type="molecule type" value="Genomic_DNA"/>
</dbReference>
<comment type="caution">
    <text evidence="2">The sequence shown here is derived from an EMBL/GenBank/DDBJ whole genome shotgun (WGS) entry which is preliminary data.</text>
</comment>
<dbReference type="InterPro" id="IPR016047">
    <property type="entry name" value="M23ase_b-sheet_dom"/>
</dbReference>
<organism evidence="2 3">
    <name type="scientific">Sphingomonas gilva</name>
    <dbReference type="NCBI Taxonomy" id="2305907"/>
    <lineage>
        <taxon>Bacteria</taxon>
        <taxon>Pseudomonadati</taxon>
        <taxon>Pseudomonadota</taxon>
        <taxon>Alphaproteobacteria</taxon>
        <taxon>Sphingomonadales</taxon>
        <taxon>Sphingomonadaceae</taxon>
        <taxon>Sphingomonas</taxon>
    </lineage>
</organism>
<dbReference type="SUPFAM" id="SSF51261">
    <property type="entry name" value="Duplicated hybrid motif"/>
    <property type="match status" value="1"/>
</dbReference>
<feature type="domain" description="M23ase beta-sheet core" evidence="1">
    <location>
        <begin position="95"/>
        <end position="201"/>
    </location>
</feature>
<dbReference type="PANTHER" id="PTHR21666:SF268">
    <property type="entry name" value="PEPTIDASE M23 DOMAIN-CONTAINING PROTEIN"/>
    <property type="match status" value="1"/>
</dbReference>
<dbReference type="GO" id="GO:0004222">
    <property type="term" value="F:metalloendopeptidase activity"/>
    <property type="evidence" value="ECO:0007669"/>
    <property type="project" value="TreeGrafter"/>
</dbReference>
<dbReference type="Proteomes" id="UP000266693">
    <property type="component" value="Unassembled WGS sequence"/>
</dbReference>
<dbReference type="Pfam" id="PF01551">
    <property type="entry name" value="Peptidase_M23"/>
    <property type="match status" value="1"/>
</dbReference>
<protein>
    <submittedName>
        <fullName evidence="2">M23 family peptidase</fullName>
    </submittedName>
</protein>
<dbReference type="AlphaFoldDB" id="A0A396RMI7"/>
<evidence type="ECO:0000313" key="2">
    <source>
        <dbReference type="EMBL" id="RHW16352.1"/>
    </source>
</evidence>
<evidence type="ECO:0000313" key="3">
    <source>
        <dbReference type="Proteomes" id="UP000266693"/>
    </source>
</evidence>
<dbReference type="OrthoDB" id="9800107at2"/>
<dbReference type="InterPro" id="IPR011055">
    <property type="entry name" value="Dup_hybrid_motif"/>
</dbReference>
<reference evidence="2 3" key="1">
    <citation type="submission" date="2018-08" db="EMBL/GenBank/DDBJ databases">
        <title>The multiple taxonomic identification of Sphingomonas gilva.</title>
        <authorList>
            <person name="Zhu D."/>
            <person name="Zheng S."/>
        </authorList>
    </citation>
    <scope>NUCLEOTIDE SEQUENCE [LARGE SCALE GENOMIC DNA]</scope>
    <source>
        <strain evidence="2 3">ZDH117</strain>
    </source>
</reference>
<dbReference type="RefSeq" id="WP_118865219.1">
    <property type="nucleotide sequence ID" value="NZ_QWLV01000010.1"/>
</dbReference>
<dbReference type="CDD" id="cd12797">
    <property type="entry name" value="M23_peptidase"/>
    <property type="match status" value="1"/>
</dbReference>
<dbReference type="Gene3D" id="2.70.70.10">
    <property type="entry name" value="Glucose Permease (Domain IIA)"/>
    <property type="match status" value="1"/>
</dbReference>
<gene>
    <name evidence="2" type="ORF">D1610_16070</name>
</gene>
<dbReference type="InterPro" id="IPR050570">
    <property type="entry name" value="Cell_wall_metabolism_enzyme"/>
</dbReference>
<sequence>MTRFGWMMLGLFALLGAALVALLGGEGPAIRTAEPAAAPARATPTLFDERTPADVDEVRLARSVTASGLIVPVAGVRPDQLYDSWGDARGGGSRSHLAIDIPAPRGTPVLAAAKGRVAKLFQSDDGGTTLYIRSPSGKLIYYYAHLDRYVRGIREGAIVSAGQPIATVGDSGNAGPGNTHLHFGISLMAPGDNWSGGRPVNPYPLLAGSGGGG</sequence>
<proteinExistence type="predicted"/>
<name>A0A396RMI7_9SPHN</name>